<dbReference type="InterPro" id="IPR027417">
    <property type="entry name" value="P-loop_NTPase"/>
</dbReference>
<dbReference type="Pfam" id="PF10364">
    <property type="entry name" value="NKWYS"/>
    <property type="match status" value="1"/>
</dbReference>
<protein>
    <recommendedName>
        <fullName evidence="3">Sulfotransferase</fullName>
    </recommendedName>
</protein>
<organism evidence="1 2">
    <name type="scientific">Rhodopirellula sallentina SM41</name>
    <dbReference type="NCBI Taxonomy" id="1263870"/>
    <lineage>
        <taxon>Bacteria</taxon>
        <taxon>Pseudomonadati</taxon>
        <taxon>Planctomycetota</taxon>
        <taxon>Planctomycetia</taxon>
        <taxon>Pirellulales</taxon>
        <taxon>Pirellulaceae</taxon>
        <taxon>Rhodopirellula</taxon>
    </lineage>
</organism>
<reference evidence="1 2" key="1">
    <citation type="journal article" date="2013" name="Mar. Genomics">
        <title>Expression of sulfatases in Rhodopirellula baltica and the diversity of sulfatases in the genus Rhodopirellula.</title>
        <authorList>
            <person name="Wegner C.E."/>
            <person name="Richter-Heitmann T."/>
            <person name="Klindworth A."/>
            <person name="Klockow C."/>
            <person name="Richter M."/>
            <person name="Achstetter T."/>
            <person name="Glockner F.O."/>
            <person name="Harder J."/>
        </authorList>
    </citation>
    <scope>NUCLEOTIDE SEQUENCE [LARGE SCALE GENOMIC DNA]</scope>
    <source>
        <strain evidence="1 2">SM41</strain>
    </source>
</reference>
<proteinExistence type="predicted"/>
<keyword evidence="2" id="KW-1185">Reference proteome</keyword>
<name>M5TYQ7_9BACT</name>
<dbReference type="EMBL" id="ANOH01000283">
    <property type="protein sequence ID" value="EMI54330.1"/>
    <property type="molecule type" value="Genomic_DNA"/>
</dbReference>
<evidence type="ECO:0000313" key="1">
    <source>
        <dbReference type="EMBL" id="EMI54330.1"/>
    </source>
</evidence>
<dbReference type="AlphaFoldDB" id="M5TYQ7"/>
<comment type="caution">
    <text evidence="1">The sequence shown here is derived from an EMBL/GenBank/DDBJ whole genome shotgun (WGS) entry which is preliminary data.</text>
</comment>
<gene>
    <name evidence="1" type="ORF">RSSM_04246</name>
</gene>
<dbReference type="InterPro" id="IPR018831">
    <property type="entry name" value="Uncharacterised_NKWYS"/>
</dbReference>
<dbReference type="Proteomes" id="UP000011885">
    <property type="component" value="Unassembled WGS sequence"/>
</dbReference>
<dbReference type="SUPFAM" id="SSF52540">
    <property type="entry name" value="P-loop containing nucleoside triphosphate hydrolases"/>
    <property type="match status" value="1"/>
</dbReference>
<evidence type="ECO:0008006" key="3">
    <source>
        <dbReference type="Google" id="ProtNLM"/>
    </source>
</evidence>
<accession>M5TYQ7</accession>
<evidence type="ECO:0000313" key="2">
    <source>
        <dbReference type="Proteomes" id="UP000011885"/>
    </source>
</evidence>
<sequence>MRAVKLLSKVRVCPMIKGFLRRYSCKQLVLIYQFGKVGSTALASSIEGAVNVHDLYGMVPCPCGLRYRFSLAYRFLGLPMDRFVRRLLLRRREKIDIIVPVREPWSRNLSMFFEDLAFWYVDYFSTRRASKKVEGLALLKQVFLQSFEHESADSWFQKEFCRFVGVRLDEIAFDKSQGFAVFEKGRYRCLLLTVDHLRSEGGGRTIEGFLGRSVRIIDENRGEKKWYGGVYAELLSDSEFVDAYKKQMQGSVVQKTFFNTG</sequence>